<comment type="subcellular location">
    <subcellularLocation>
        <location evidence="1">Nucleus</location>
    </subcellularLocation>
</comment>
<feature type="domain" description="AP2/ERF" evidence="7">
    <location>
        <begin position="110"/>
        <end position="168"/>
    </location>
</feature>
<dbReference type="PROSITE" id="PS51032">
    <property type="entry name" value="AP2_ERF"/>
    <property type="match status" value="2"/>
</dbReference>
<dbReference type="PANTHER" id="PTHR32467">
    <property type="entry name" value="AP2-LIKE ETHYLENE-RESPONSIVE TRANSCRIPTION FACTOR"/>
    <property type="match status" value="1"/>
</dbReference>
<dbReference type="PANTHER" id="PTHR32467:SF90">
    <property type="entry name" value="AP2-LIKE ETHYLENE-RESPONSIVE TRANSCRIPTION FACTOR AIL1"/>
    <property type="match status" value="1"/>
</dbReference>
<organism evidence="8 9">
    <name type="scientific">Haematococcus lacustris</name>
    <name type="common">Green alga</name>
    <name type="synonym">Haematococcus pluvialis</name>
    <dbReference type="NCBI Taxonomy" id="44745"/>
    <lineage>
        <taxon>Eukaryota</taxon>
        <taxon>Viridiplantae</taxon>
        <taxon>Chlorophyta</taxon>
        <taxon>core chlorophytes</taxon>
        <taxon>Chlorophyceae</taxon>
        <taxon>CS clade</taxon>
        <taxon>Chlamydomonadales</taxon>
        <taxon>Haematococcaceae</taxon>
        <taxon>Haematococcus</taxon>
    </lineage>
</organism>
<sequence length="326" mass="35577">MVGDLMQLDGSSTPPPQRLLTEEGNDAPAPGLPVPRRSSRASSRTARAAARLAAQFCELSTEDEASSDSNYEADSPRTGPVRGSAVKRKSSGNGIDTKATEEASTARSSRFRGVTKHRRSGRWEAHIWIKDLGRQVYLGGYEHEEHAAEAYDVAALKTKGLKSKTNFPQSRYEALVGCIDSISVDEIIMAVRRQSQGFSRGTSSFRGVTAHPSGRWESRIGIPQSKHVYLGLFDDEREAALAYDRALVRLRGTAAATNFGLAQYNRELAEFNWVQDPVNAAREDVKVTMSLGPDFERWVKHGSSVFPHMAVAVAGWDEAPAAPDSA</sequence>
<dbReference type="EMBL" id="BLLF01000385">
    <property type="protein sequence ID" value="GFH11227.1"/>
    <property type="molecule type" value="Genomic_DNA"/>
</dbReference>
<dbReference type="CDD" id="cd00018">
    <property type="entry name" value="AP2"/>
    <property type="match status" value="2"/>
</dbReference>
<keyword evidence="3" id="KW-0238">DNA-binding</keyword>
<comment type="caution">
    <text evidence="8">The sequence shown here is derived from an EMBL/GenBank/DDBJ whole genome shotgun (WGS) entry which is preliminary data.</text>
</comment>
<dbReference type="Gene3D" id="3.30.730.10">
    <property type="entry name" value="AP2/ERF domain"/>
    <property type="match status" value="2"/>
</dbReference>
<evidence type="ECO:0000313" key="8">
    <source>
        <dbReference type="EMBL" id="GFH11227.1"/>
    </source>
</evidence>
<dbReference type="SUPFAM" id="SSF54171">
    <property type="entry name" value="DNA-binding domain"/>
    <property type="match status" value="2"/>
</dbReference>
<evidence type="ECO:0000256" key="4">
    <source>
        <dbReference type="ARBA" id="ARBA00023163"/>
    </source>
</evidence>
<protein>
    <recommendedName>
        <fullName evidence="7">AP2/ERF domain-containing protein</fullName>
    </recommendedName>
</protein>
<dbReference type="Proteomes" id="UP000485058">
    <property type="component" value="Unassembled WGS sequence"/>
</dbReference>
<feature type="domain" description="AP2/ERF" evidence="7">
    <location>
        <begin position="204"/>
        <end position="260"/>
    </location>
</feature>
<dbReference type="SMART" id="SM00380">
    <property type="entry name" value="AP2"/>
    <property type="match status" value="2"/>
</dbReference>
<dbReference type="InterPro" id="IPR016177">
    <property type="entry name" value="DNA-bd_dom_sf"/>
</dbReference>
<evidence type="ECO:0000256" key="2">
    <source>
        <dbReference type="ARBA" id="ARBA00023015"/>
    </source>
</evidence>
<reference evidence="8 9" key="1">
    <citation type="submission" date="2020-02" db="EMBL/GenBank/DDBJ databases">
        <title>Draft genome sequence of Haematococcus lacustris strain NIES-144.</title>
        <authorList>
            <person name="Morimoto D."/>
            <person name="Nakagawa S."/>
            <person name="Yoshida T."/>
            <person name="Sawayama S."/>
        </authorList>
    </citation>
    <scope>NUCLEOTIDE SEQUENCE [LARGE SCALE GENOMIC DNA]</scope>
    <source>
        <strain evidence="8 9">NIES-144</strain>
    </source>
</reference>
<keyword evidence="4" id="KW-0804">Transcription</keyword>
<dbReference type="GO" id="GO:0005634">
    <property type="term" value="C:nucleus"/>
    <property type="evidence" value="ECO:0007669"/>
    <property type="project" value="UniProtKB-SubCell"/>
</dbReference>
<dbReference type="AlphaFoldDB" id="A0A699YLS2"/>
<dbReference type="GO" id="GO:0003677">
    <property type="term" value="F:DNA binding"/>
    <property type="evidence" value="ECO:0007669"/>
    <property type="project" value="UniProtKB-KW"/>
</dbReference>
<keyword evidence="2" id="KW-0805">Transcription regulation</keyword>
<feature type="region of interest" description="Disordered" evidence="6">
    <location>
        <begin position="59"/>
        <end position="113"/>
    </location>
</feature>
<name>A0A699YLS2_HAELA</name>
<dbReference type="InterPro" id="IPR001471">
    <property type="entry name" value="AP2/ERF_dom"/>
</dbReference>
<evidence type="ECO:0000256" key="3">
    <source>
        <dbReference type="ARBA" id="ARBA00023125"/>
    </source>
</evidence>
<dbReference type="GO" id="GO:0003700">
    <property type="term" value="F:DNA-binding transcription factor activity"/>
    <property type="evidence" value="ECO:0007669"/>
    <property type="project" value="InterPro"/>
</dbReference>
<keyword evidence="9" id="KW-1185">Reference proteome</keyword>
<dbReference type="PRINTS" id="PR00367">
    <property type="entry name" value="ETHRSPELEMNT"/>
</dbReference>
<proteinExistence type="predicted"/>
<dbReference type="Pfam" id="PF00847">
    <property type="entry name" value="AP2"/>
    <property type="match status" value="1"/>
</dbReference>
<evidence type="ECO:0000313" key="9">
    <source>
        <dbReference type="Proteomes" id="UP000485058"/>
    </source>
</evidence>
<dbReference type="InterPro" id="IPR036955">
    <property type="entry name" value="AP2/ERF_dom_sf"/>
</dbReference>
<gene>
    <name evidence="8" type="ORF">HaLaN_06696</name>
</gene>
<accession>A0A699YLS2</accession>
<evidence type="ECO:0000256" key="6">
    <source>
        <dbReference type="SAM" id="MobiDB-lite"/>
    </source>
</evidence>
<evidence type="ECO:0000259" key="7">
    <source>
        <dbReference type="PROSITE" id="PS51032"/>
    </source>
</evidence>
<evidence type="ECO:0000256" key="1">
    <source>
        <dbReference type="ARBA" id="ARBA00004123"/>
    </source>
</evidence>
<dbReference type="SMR" id="A0A699YLS2"/>
<feature type="region of interest" description="Disordered" evidence="6">
    <location>
        <begin position="1"/>
        <end position="47"/>
    </location>
</feature>
<keyword evidence="5" id="KW-0539">Nucleus</keyword>
<evidence type="ECO:0000256" key="5">
    <source>
        <dbReference type="ARBA" id="ARBA00023242"/>
    </source>
</evidence>